<organism evidence="1 2">
    <name type="scientific">Pluteus cervinus</name>
    <dbReference type="NCBI Taxonomy" id="181527"/>
    <lineage>
        <taxon>Eukaryota</taxon>
        <taxon>Fungi</taxon>
        <taxon>Dikarya</taxon>
        <taxon>Basidiomycota</taxon>
        <taxon>Agaricomycotina</taxon>
        <taxon>Agaricomycetes</taxon>
        <taxon>Agaricomycetidae</taxon>
        <taxon>Agaricales</taxon>
        <taxon>Pluteineae</taxon>
        <taxon>Pluteaceae</taxon>
        <taxon>Pluteus</taxon>
    </lineage>
</organism>
<reference evidence="1 2" key="1">
    <citation type="journal article" date="2019" name="Nat. Ecol. Evol.">
        <title>Megaphylogeny resolves global patterns of mushroom evolution.</title>
        <authorList>
            <person name="Varga T."/>
            <person name="Krizsan K."/>
            <person name="Foldi C."/>
            <person name="Dima B."/>
            <person name="Sanchez-Garcia M."/>
            <person name="Sanchez-Ramirez S."/>
            <person name="Szollosi G.J."/>
            <person name="Szarkandi J.G."/>
            <person name="Papp V."/>
            <person name="Albert L."/>
            <person name="Andreopoulos W."/>
            <person name="Angelini C."/>
            <person name="Antonin V."/>
            <person name="Barry K.W."/>
            <person name="Bougher N.L."/>
            <person name="Buchanan P."/>
            <person name="Buyck B."/>
            <person name="Bense V."/>
            <person name="Catcheside P."/>
            <person name="Chovatia M."/>
            <person name="Cooper J."/>
            <person name="Damon W."/>
            <person name="Desjardin D."/>
            <person name="Finy P."/>
            <person name="Geml J."/>
            <person name="Haridas S."/>
            <person name="Hughes K."/>
            <person name="Justo A."/>
            <person name="Karasinski D."/>
            <person name="Kautmanova I."/>
            <person name="Kiss B."/>
            <person name="Kocsube S."/>
            <person name="Kotiranta H."/>
            <person name="LaButti K.M."/>
            <person name="Lechner B.E."/>
            <person name="Liimatainen K."/>
            <person name="Lipzen A."/>
            <person name="Lukacs Z."/>
            <person name="Mihaltcheva S."/>
            <person name="Morgado L.N."/>
            <person name="Niskanen T."/>
            <person name="Noordeloos M.E."/>
            <person name="Ohm R.A."/>
            <person name="Ortiz-Santana B."/>
            <person name="Ovrebo C."/>
            <person name="Racz N."/>
            <person name="Riley R."/>
            <person name="Savchenko A."/>
            <person name="Shiryaev A."/>
            <person name="Soop K."/>
            <person name="Spirin V."/>
            <person name="Szebenyi C."/>
            <person name="Tomsovsky M."/>
            <person name="Tulloss R.E."/>
            <person name="Uehling J."/>
            <person name="Grigoriev I.V."/>
            <person name="Vagvolgyi C."/>
            <person name="Papp T."/>
            <person name="Martin F.M."/>
            <person name="Miettinen O."/>
            <person name="Hibbett D.S."/>
            <person name="Nagy L.G."/>
        </authorList>
    </citation>
    <scope>NUCLEOTIDE SEQUENCE [LARGE SCALE GENOMIC DNA]</scope>
    <source>
        <strain evidence="1 2">NL-1719</strain>
    </source>
</reference>
<dbReference type="Proteomes" id="UP000308600">
    <property type="component" value="Unassembled WGS sequence"/>
</dbReference>
<dbReference type="EMBL" id="ML208809">
    <property type="protein sequence ID" value="TFK60227.1"/>
    <property type="molecule type" value="Genomic_DNA"/>
</dbReference>
<accession>A0ACD3A3D6</accession>
<keyword evidence="2" id="KW-1185">Reference proteome</keyword>
<sequence>MSSSSKARKVTKPVASSTLISKLDAVLKEPSSPSLKSAETTPKKTAKPVVNSAAAKKTASSASKATTSKVKPASAINPEIGKRATLKAKAPARPPSVLSISSDSSVLVDVDDDAEDDEDVIDGLDDGGEDDEEVVVMEDVDNGDVADGDNEMGGDIDDDNDIEDDNNQTHTLRPTRSRDQQSNIISTVHQYSPITMSFKPTRATKIPESSKESGERKEPRKVTPSWYPTDEDVTPFTSSLAPSNPTPSLPTTSSTPASRPLQKLGLLLSTDPHTAAAQEDKGTNFAVRHMPLPQSEARPPQHVSTPEMLRREIRMLPREPPPPTPQYTSLFQYIRLCYEADETGRTAVEHVASHVEYTDHHLARIVLENGELKQRIERLEQQIAATPAAPSTTKTPAPPSDDTPKRYRNMAVQTPKWKELKSTASPKPRAPPQTSSIPQHVPTPFPIHPYSGYPPPMPYPYQFPMPMNYPMLMTPQFIPGPLTTPVASGSTTPPTQHKKSKKKKTKSTDEDEEVDEEEVDAPSPSKKPRVRNRTTREMVFDQLIERGFGEDDDLNDSDFALPESPMQSVRRGKDKASSAPRPLTTVAKRTPKTPSQPGAKLKLPKTPKTIPAAPITPPASSTPSTTRSLSINTTPSPSKGKSKRVVPMSPLSRKRKQDADSDDARDVEFGDGVLDGCADDNKDIELDTGLLMEAAVIDDEDEDDSLPEPADCTGLTETRLTLPLNSAADGPTIADVVRVKDTMDELDYKILLKGIQFKSEDIYINYYNVDASTLQKGQGCYFMLARKPEHAIGIITGVVEASYLYRSYLPPSIMSSNSTYAPKPFHMLTIIPMDPVFQRFSDILGHTFKVNVLPGALTAFSPSKTMNSVGRTFTQGPRNISGIAYQYVKAFDDDIPIYDGRASHGNSFNFNLEDFRDLSKRMRILQRNELKPGAVVAVGHTFVIVLSG</sequence>
<proteinExistence type="predicted"/>
<gene>
    <name evidence="1" type="ORF">BDN72DRAFT_864533</name>
</gene>
<evidence type="ECO:0000313" key="1">
    <source>
        <dbReference type="EMBL" id="TFK60227.1"/>
    </source>
</evidence>
<name>A0ACD3A3D6_9AGAR</name>
<evidence type="ECO:0000313" key="2">
    <source>
        <dbReference type="Proteomes" id="UP000308600"/>
    </source>
</evidence>
<protein>
    <submittedName>
        <fullName evidence="1">Uncharacterized protein</fullName>
    </submittedName>
</protein>